<keyword evidence="5" id="KW-1185">Reference proteome</keyword>
<dbReference type="Pfam" id="PF00583">
    <property type="entry name" value="Acetyltransf_1"/>
    <property type="match status" value="1"/>
</dbReference>
<dbReference type="PANTHER" id="PTHR43420">
    <property type="entry name" value="ACETYLTRANSFERASE"/>
    <property type="match status" value="1"/>
</dbReference>
<dbReference type="PROSITE" id="PS51186">
    <property type="entry name" value="GNAT"/>
    <property type="match status" value="1"/>
</dbReference>
<dbReference type="PANTHER" id="PTHR43420:SF44">
    <property type="entry name" value="ACETYLTRANSFERASE YPEA"/>
    <property type="match status" value="1"/>
</dbReference>
<evidence type="ECO:0000256" key="1">
    <source>
        <dbReference type="ARBA" id="ARBA00022679"/>
    </source>
</evidence>
<sequence length="282" mass="31343">MVNNVDTYRFSNALGYTFEQLAEMHNESFTGYFVPITMTPAQVADFWRVNQINATRCVVMHAANNAFVGMARMGTRGTRSWCGGFGIVPEFRGTGASTLLANEMVRVALNSGVEQLQLEVLSQNSRAIKLYERAGFVKQRRLLGLQITTSELPVSTVTMPVIERVALESCLSLFQHHTDRQSWGRELASLLAMDTEAFVTSSPDGQQSAIIVQRANDTIRLLAVLLPTQSTHAVLATLLHAIAADATTIQIYNEPEDGSLFQLYLDLGFTEFFSQYEMFLNL</sequence>
<evidence type="ECO:0000256" key="2">
    <source>
        <dbReference type="ARBA" id="ARBA00023315"/>
    </source>
</evidence>
<dbReference type="SUPFAM" id="SSF55729">
    <property type="entry name" value="Acyl-CoA N-acyltransferases (Nat)"/>
    <property type="match status" value="1"/>
</dbReference>
<evidence type="ECO:0000313" key="5">
    <source>
        <dbReference type="Proteomes" id="UP000326912"/>
    </source>
</evidence>
<dbReference type="Proteomes" id="UP000326912">
    <property type="component" value="Unassembled WGS sequence"/>
</dbReference>
<feature type="domain" description="N-acetyltransferase" evidence="3">
    <location>
        <begin position="8"/>
        <end position="168"/>
    </location>
</feature>
<dbReference type="RefSeq" id="WP_151758988.1">
    <property type="nucleotide sequence ID" value="NZ_BKZW01000003.1"/>
</dbReference>
<organism evidence="4 5">
    <name type="scientific">Dictyobacter vulcani</name>
    <dbReference type="NCBI Taxonomy" id="2607529"/>
    <lineage>
        <taxon>Bacteria</taxon>
        <taxon>Bacillati</taxon>
        <taxon>Chloroflexota</taxon>
        <taxon>Ktedonobacteria</taxon>
        <taxon>Ktedonobacterales</taxon>
        <taxon>Dictyobacteraceae</taxon>
        <taxon>Dictyobacter</taxon>
    </lineage>
</organism>
<reference evidence="4 5" key="1">
    <citation type="submission" date="2019-10" db="EMBL/GenBank/DDBJ databases">
        <title>Dictyobacter vulcani sp. nov., within the class Ktedonobacteria, isolated from soil of volcanic Mt. Zao.</title>
        <authorList>
            <person name="Zheng Y."/>
            <person name="Wang C.M."/>
            <person name="Sakai Y."/>
            <person name="Abe K."/>
            <person name="Yokota A."/>
            <person name="Yabe S."/>
        </authorList>
    </citation>
    <scope>NUCLEOTIDE SEQUENCE [LARGE SCALE GENOMIC DNA]</scope>
    <source>
        <strain evidence="4 5">W12</strain>
    </source>
</reference>
<evidence type="ECO:0000259" key="3">
    <source>
        <dbReference type="PROSITE" id="PS51186"/>
    </source>
</evidence>
<accession>A0A5J4KXS0</accession>
<protein>
    <recommendedName>
        <fullName evidence="3">N-acetyltransferase domain-containing protein</fullName>
    </recommendedName>
</protein>
<name>A0A5J4KXS0_9CHLR</name>
<proteinExistence type="predicted"/>
<dbReference type="EMBL" id="BKZW01000003">
    <property type="protein sequence ID" value="GER91347.1"/>
    <property type="molecule type" value="Genomic_DNA"/>
</dbReference>
<keyword evidence="2" id="KW-0012">Acyltransferase</keyword>
<keyword evidence="1" id="KW-0808">Transferase</keyword>
<dbReference type="GO" id="GO:0016747">
    <property type="term" value="F:acyltransferase activity, transferring groups other than amino-acyl groups"/>
    <property type="evidence" value="ECO:0007669"/>
    <property type="project" value="InterPro"/>
</dbReference>
<gene>
    <name evidence="4" type="ORF">KDW_55090</name>
</gene>
<dbReference type="Gene3D" id="3.40.630.30">
    <property type="match status" value="1"/>
</dbReference>
<dbReference type="AlphaFoldDB" id="A0A5J4KXS0"/>
<evidence type="ECO:0000313" key="4">
    <source>
        <dbReference type="EMBL" id="GER91347.1"/>
    </source>
</evidence>
<dbReference type="InterPro" id="IPR000182">
    <property type="entry name" value="GNAT_dom"/>
</dbReference>
<dbReference type="InterPro" id="IPR016181">
    <property type="entry name" value="Acyl_CoA_acyltransferase"/>
</dbReference>
<dbReference type="InterPro" id="IPR050680">
    <property type="entry name" value="YpeA/RimI_acetyltransf"/>
</dbReference>
<comment type="caution">
    <text evidence="4">The sequence shown here is derived from an EMBL/GenBank/DDBJ whole genome shotgun (WGS) entry which is preliminary data.</text>
</comment>